<gene>
    <name evidence="9" type="ORF">KHLLAP_LOCUS2709</name>
</gene>
<dbReference type="InterPro" id="IPR029058">
    <property type="entry name" value="AB_hydrolase_fold"/>
</dbReference>
<accession>A0AAI8VD72</accession>
<keyword evidence="10" id="KW-1185">Reference proteome</keyword>
<name>A0AAI8VD72_9PEZI</name>
<keyword evidence="5 8" id="KW-0378">Hydrolase</keyword>
<evidence type="ECO:0000256" key="3">
    <source>
        <dbReference type="ARBA" id="ARBA00022723"/>
    </source>
</evidence>
<dbReference type="SUPFAM" id="SSF53474">
    <property type="entry name" value="alpha/beta-Hydrolases"/>
    <property type="match status" value="1"/>
</dbReference>
<dbReference type="GO" id="GO:0046872">
    <property type="term" value="F:metal ion binding"/>
    <property type="evidence" value="ECO:0007669"/>
    <property type="project" value="UniProtKB-KW"/>
</dbReference>
<dbReference type="EMBL" id="CAUWAG010000004">
    <property type="protein sequence ID" value="CAJ2502241.1"/>
    <property type="molecule type" value="Genomic_DNA"/>
</dbReference>
<dbReference type="PANTHER" id="PTHR33938">
    <property type="entry name" value="FERULOYL ESTERASE B-RELATED"/>
    <property type="match status" value="1"/>
</dbReference>
<evidence type="ECO:0000256" key="8">
    <source>
        <dbReference type="RuleBase" id="RU361238"/>
    </source>
</evidence>
<dbReference type="InterPro" id="IPR011118">
    <property type="entry name" value="Tannase/feruloyl_esterase"/>
</dbReference>
<evidence type="ECO:0000256" key="6">
    <source>
        <dbReference type="ARBA" id="ARBA00022837"/>
    </source>
</evidence>
<evidence type="ECO:0000256" key="4">
    <source>
        <dbReference type="ARBA" id="ARBA00022729"/>
    </source>
</evidence>
<proteinExistence type="inferred from homology"/>
<comment type="similarity">
    <text evidence="1 8">Belongs to the tannase family.</text>
</comment>
<dbReference type="AlphaFoldDB" id="A0AAI8VD72"/>
<dbReference type="EC" id="3.1.1.-" evidence="8"/>
<evidence type="ECO:0000256" key="5">
    <source>
        <dbReference type="ARBA" id="ARBA00022801"/>
    </source>
</evidence>
<evidence type="ECO:0000256" key="1">
    <source>
        <dbReference type="ARBA" id="ARBA00006249"/>
    </source>
</evidence>
<sequence length="623" mass="66615">MRDFWNPFGLFGTALHAATTSSAGAQATTASIASTASTLSTSIASIASISTATTATGSTATTVGQAAATTATVATDATLEDLCTVSHVQAALPAGGTLLGIELLPDTVTASVVYNATAEETTTTYDYCNVTVNYQHTGKSDTVVLNYVLPAPDVFLNRFIVTGGFAYELNTDFLGTLVYHAATGGTDGGYGALSGTGFDSVLLDGNGTINWDYTYMFAYQALGELTMVAKPLLQGFYDTDSKIYTYFQGCSDGGRQGLSQVQRYGDLYDGAILGAPAIRYGQLQTSHSFSNVVEQTLNYYPSTCEFNKIVNATIAACDPLDGRTDGVISRSDLCMLNFNLTSIIGESYSCAAASDGSSPAVSGSLSAEAVAVAQAIYDGLHTSSGDRAYVSYQVGSAFSDAINLYDSDTQTWGLNINKKGGEYVAKFVELLDIDNLPDLNDVTYDTLVDWMTTGFERYTDSLQTSLPDLTTFQSHGGKMINYHGESDPSIPTASTVRYWQSVRSIMYPNESEADSLAAMNDWYRLYLVPGADHCKRNTLQPDGPYPVGIVYAVIDWVEFGEAPAVLNATINSGPYEGEVQGLCSWPNRPLWQSGDNSTFDCVTDTASEDTWAYTFPAFKLPVY</sequence>
<comment type="caution">
    <text evidence="9">The sequence shown here is derived from an EMBL/GenBank/DDBJ whole genome shotgun (WGS) entry which is preliminary data.</text>
</comment>
<organism evidence="9 10">
    <name type="scientific">Anthostomella pinea</name>
    <dbReference type="NCBI Taxonomy" id="933095"/>
    <lineage>
        <taxon>Eukaryota</taxon>
        <taxon>Fungi</taxon>
        <taxon>Dikarya</taxon>
        <taxon>Ascomycota</taxon>
        <taxon>Pezizomycotina</taxon>
        <taxon>Sordariomycetes</taxon>
        <taxon>Xylariomycetidae</taxon>
        <taxon>Xylariales</taxon>
        <taxon>Xylariaceae</taxon>
        <taxon>Anthostomella</taxon>
    </lineage>
</organism>
<reference evidence="9" key="1">
    <citation type="submission" date="2023-10" db="EMBL/GenBank/DDBJ databases">
        <authorList>
            <person name="Hackl T."/>
        </authorList>
    </citation>
    <scope>NUCLEOTIDE SEQUENCE</scope>
</reference>
<evidence type="ECO:0000313" key="10">
    <source>
        <dbReference type="Proteomes" id="UP001295740"/>
    </source>
</evidence>
<evidence type="ECO:0000256" key="7">
    <source>
        <dbReference type="ARBA" id="ARBA00023157"/>
    </source>
</evidence>
<evidence type="ECO:0000256" key="2">
    <source>
        <dbReference type="ARBA" id="ARBA00022487"/>
    </source>
</evidence>
<keyword evidence="6" id="KW-0106">Calcium</keyword>
<protein>
    <recommendedName>
        <fullName evidence="8">Carboxylic ester hydrolase</fullName>
        <ecNumber evidence="8">3.1.1.-</ecNumber>
    </recommendedName>
</protein>
<keyword evidence="4" id="KW-0732">Signal</keyword>
<keyword evidence="7" id="KW-1015">Disulfide bond</keyword>
<dbReference type="PANTHER" id="PTHR33938:SF7">
    <property type="entry name" value="CARBOXYLIC ESTER HYDROLASE"/>
    <property type="match status" value="1"/>
</dbReference>
<dbReference type="Proteomes" id="UP001295740">
    <property type="component" value="Unassembled WGS sequence"/>
</dbReference>
<keyword evidence="2" id="KW-0719">Serine esterase</keyword>
<evidence type="ECO:0000313" key="9">
    <source>
        <dbReference type="EMBL" id="CAJ2502241.1"/>
    </source>
</evidence>
<dbReference type="Pfam" id="PF07519">
    <property type="entry name" value="Tannase"/>
    <property type="match status" value="1"/>
</dbReference>
<dbReference type="GO" id="GO:0030600">
    <property type="term" value="F:feruloyl esterase activity"/>
    <property type="evidence" value="ECO:0007669"/>
    <property type="project" value="UniProtKB-ARBA"/>
</dbReference>
<keyword evidence="3" id="KW-0479">Metal-binding</keyword>